<evidence type="ECO:0000313" key="15">
    <source>
        <dbReference type="RefSeq" id="XP_021573770.1"/>
    </source>
</evidence>
<evidence type="ECO:0000256" key="8">
    <source>
        <dbReference type="ARBA" id="ARBA00022824"/>
    </source>
</evidence>
<dbReference type="RefSeq" id="XP_021573770.1">
    <property type="nucleotide sequence ID" value="XM_021718095.1"/>
</dbReference>
<evidence type="ECO:0000313" key="14">
    <source>
        <dbReference type="Proteomes" id="UP000189704"/>
    </source>
</evidence>
<evidence type="ECO:0000256" key="11">
    <source>
        <dbReference type="ARBA" id="ARBA00023004"/>
    </source>
</evidence>
<keyword evidence="9" id="KW-0492">Microsome</keyword>
<keyword evidence="14" id="KW-1185">Reference proteome</keyword>
<dbReference type="GO" id="GO:0042448">
    <property type="term" value="P:progesterone metabolic process"/>
    <property type="evidence" value="ECO:0007669"/>
    <property type="project" value="TreeGrafter"/>
</dbReference>
<evidence type="ECO:0000256" key="12">
    <source>
        <dbReference type="ARBA" id="ARBA00023033"/>
    </source>
</evidence>
<dbReference type="InterPro" id="IPR002401">
    <property type="entry name" value="Cyt_P450_E_grp-I"/>
</dbReference>
<keyword evidence="7" id="KW-0479">Metal-binding</keyword>
<evidence type="ECO:0000256" key="10">
    <source>
        <dbReference type="ARBA" id="ARBA00023002"/>
    </source>
</evidence>
<dbReference type="Pfam" id="PF00067">
    <property type="entry name" value="p450"/>
    <property type="match status" value="1"/>
</dbReference>
<reference evidence="15" key="1">
    <citation type="submission" date="2025-08" db="UniProtKB">
        <authorList>
            <consortium name="RefSeq"/>
        </authorList>
    </citation>
    <scope>IDENTIFICATION</scope>
</reference>
<evidence type="ECO:0000256" key="2">
    <source>
        <dbReference type="ARBA" id="ARBA00004174"/>
    </source>
</evidence>
<accession>A0A3Q0EHP0</accession>
<keyword evidence="10" id="KW-0560">Oxidoreductase</keyword>
<dbReference type="InterPro" id="IPR001128">
    <property type="entry name" value="Cyt_P450"/>
</dbReference>
<dbReference type="EC" id="1.14.14.1" evidence="5"/>
<dbReference type="Proteomes" id="UP000189704">
    <property type="component" value="Unplaced"/>
</dbReference>
<evidence type="ECO:0000256" key="1">
    <source>
        <dbReference type="ARBA" id="ARBA00001971"/>
    </source>
</evidence>
<dbReference type="OrthoDB" id="1055148at2759"/>
<dbReference type="GO" id="GO:0005506">
    <property type="term" value="F:iron ion binding"/>
    <property type="evidence" value="ECO:0007669"/>
    <property type="project" value="InterPro"/>
</dbReference>
<dbReference type="PANTHER" id="PTHR24289">
    <property type="entry name" value="STEROID 17-ALPHA-HYDROXYLASE/17,20 LYASE"/>
    <property type="match status" value="1"/>
</dbReference>
<proteinExistence type="inferred from homology"/>
<dbReference type="GO" id="GO:0020037">
    <property type="term" value="F:heme binding"/>
    <property type="evidence" value="ECO:0007669"/>
    <property type="project" value="InterPro"/>
</dbReference>
<dbReference type="KEGG" id="csyr:103271648"/>
<keyword evidence="8" id="KW-0256">Endoplasmic reticulum</keyword>
<dbReference type="AlphaFoldDB" id="A0A3Q0EHP0"/>
<keyword evidence="12" id="KW-0503">Monooxygenase</keyword>
<dbReference type="PANTHER" id="PTHR24289:SF21">
    <property type="entry name" value="CYTOCHROME P450 1A"/>
    <property type="match status" value="1"/>
</dbReference>
<comment type="similarity">
    <text evidence="4">Belongs to the cytochrome P450 family.</text>
</comment>
<keyword evidence="11" id="KW-0408">Iron</keyword>
<keyword evidence="6" id="KW-0349">Heme</keyword>
<evidence type="ECO:0000256" key="13">
    <source>
        <dbReference type="ARBA" id="ARBA00023098"/>
    </source>
</evidence>
<comment type="subcellular location">
    <subcellularLocation>
        <location evidence="3">Endoplasmic reticulum membrane</location>
        <topology evidence="3">Peripheral membrane protein</topology>
    </subcellularLocation>
    <subcellularLocation>
        <location evidence="2">Microsome membrane</location>
        <topology evidence="2">Peripheral membrane protein</topology>
    </subcellularLocation>
</comment>
<keyword evidence="13" id="KW-0443">Lipid metabolism</keyword>
<dbReference type="Gene3D" id="1.10.630.10">
    <property type="entry name" value="Cytochrome P450"/>
    <property type="match status" value="1"/>
</dbReference>
<protein>
    <recommendedName>
        <fullName evidence="5">unspecific monooxygenase</fullName>
        <ecNumber evidence="5">1.14.14.1</ecNumber>
    </recommendedName>
</protein>
<dbReference type="SUPFAM" id="SSF48264">
    <property type="entry name" value="Cytochrome P450"/>
    <property type="match status" value="1"/>
</dbReference>
<sequence>MPSVFGLPIPISATDLLLASAIFCLVFWVVRASQPRVPKGLKSPPGPWGWPLLGHVLTLGKSPHLALSRLSQQYGDVLQIRIGSMPVLVLSGLDTVRQALPQNRKQMIGRGERKGWEFRHLGRKLGDFFRPQIL</sequence>
<evidence type="ECO:0000256" key="4">
    <source>
        <dbReference type="ARBA" id="ARBA00010617"/>
    </source>
</evidence>
<dbReference type="GeneID" id="103271648"/>
<evidence type="ECO:0000256" key="9">
    <source>
        <dbReference type="ARBA" id="ARBA00022848"/>
    </source>
</evidence>
<evidence type="ECO:0000256" key="3">
    <source>
        <dbReference type="ARBA" id="ARBA00004406"/>
    </source>
</evidence>
<evidence type="ECO:0000256" key="5">
    <source>
        <dbReference type="ARBA" id="ARBA00012109"/>
    </source>
</evidence>
<dbReference type="GO" id="GO:0005789">
    <property type="term" value="C:endoplasmic reticulum membrane"/>
    <property type="evidence" value="ECO:0007669"/>
    <property type="project" value="UniProtKB-SubCell"/>
</dbReference>
<organism evidence="14 15">
    <name type="scientific">Carlito syrichta</name>
    <name type="common">Philippine tarsier</name>
    <name type="synonym">Tarsius syrichta</name>
    <dbReference type="NCBI Taxonomy" id="1868482"/>
    <lineage>
        <taxon>Eukaryota</taxon>
        <taxon>Metazoa</taxon>
        <taxon>Chordata</taxon>
        <taxon>Craniata</taxon>
        <taxon>Vertebrata</taxon>
        <taxon>Euteleostomi</taxon>
        <taxon>Mammalia</taxon>
        <taxon>Eutheria</taxon>
        <taxon>Euarchontoglires</taxon>
        <taxon>Primates</taxon>
        <taxon>Haplorrhini</taxon>
        <taxon>Tarsiiformes</taxon>
        <taxon>Tarsiidae</taxon>
        <taxon>Carlito</taxon>
    </lineage>
</organism>
<dbReference type="GO" id="GO:0004508">
    <property type="term" value="F:steroid 17-alpha-monooxygenase activity"/>
    <property type="evidence" value="ECO:0007669"/>
    <property type="project" value="TreeGrafter"/>
</dbReference>
<dbReference type="GO" id="GO:0042446">
    <property type="term" value="P:hormone biosynthetic process"/>
    <property type="evidence" value="ECO:0007669"/>
    <property type="project" value="TreeGrafter"/>
</dbReference>
<evidence type="ECO:0000256" key="6">
    <source>
        <dbReference type="ARBA" id="ARBA00022617"/>
    </source>
</evidence>
<comment type="cofactor">
    <cofactor evidence="1">
        <name>heme</name>
        <dbReference type="ChEBI" id="CHEBI:30413"/>
    </cofactor>
</comment>
<gene>
    <name evidence="15" type="primary">LOC103271648</name>
</gene>
<dbReference type="InterPro" id="IPR036396">
    <property type="entry name" value="Cyt_P450_sf"/>
</dbReference>
<dbReference type="PRINTS" id="PR00463">
    <property type="entry name" value="EP450I"/>
</dbReference>
<name>A0A3Q0EHP0_CARSF</name>
<evidence type="ECO:0000256" key="7">
    <source>
        <dbReference type="ARBA" id="ARBA00022723"/>
    </source>
</evidence>